<keyword evidence="1 2" id="KW-0175">Coiled coil</keyword>
<evidence type="ECO:0000256" key="2">
    <source>
        <dbReference type="SAM" id="Coils"/>
    </source>
</evidence>
<name>A0A2T7NDB1_POMCA</name>
<proteinExistence type="predicted"/>
<dbReference type="EMBL" id="PZQS01000014">
    <property type="protein sequence ID" value="PVD19151.1"/>
    <property type="molecule type" value="Genomic_DNA"/>
</dbReference>
<protein>
    <recommendedName>
        <fullName evidence="3">ODAD1 central coiled coil region domain-containing protein</fullName>
    </recommendedName>
</protein>
<evidence type="ECO:0000256" key="1">
    <source>
        <dbReference type="ARBA" id="ARBA00023054"/>
    </source>
</evidence>
<dbReference type="InterPro" id="IPR049258">
    <property type="entry name" value="ODAD1_CC"/>
</dbReference>
<evidence type="ECO:0000313" key="4">
    <source>
        <dbReference type="EMBL" id="PVD19151.1"/>
    </source>
</evidence>
<dbReference type="Proteomes" id="UP000245119">
    <property type="component" value="Linkage Group LG14"/>
</dbReference>
<dbReference type="AlphaFoldDB" id="A0A2T7NDB1"/>
<sequence>MAGWKDFEDELAFRDFKRLAEINRMMEEQELDRQKILKRFRHLHRFRLSFGRKMTIALGGQQRWYECLMKEKDDCLKALNLATAKVYQTADQRCSIILEQLISEFDQHVVEIKNAKSEIETLELEIKEVDTKIQKTRNRKLEVKAKDGSWHATSALSSLKNHERAAHQYGTQLAKNRQLGATIHHLQTLDCTSTCCDSDPFRLRLFSEYINVATETYNKKDASKRAIVKLTEMIDRTQTAFDTEVEGIDINIDFLKRLENFMVAKNKPRENEWLEMKKKQKGQATAAEKENIFYETALAKIRSKLGEENMEIIIRTFVELAEENYMLFKNISETREARASNTGSKLRPSSFPT</sequence>
<reference evidence="4 5" key="1">
    <citation type="submission" date="2018-04" db="EMBL/GenBank/DDBJ databases">
        <title>The genome of golden apple snail Pomacea canaliculata provides insight into stress tolerance and invasive adaptation.</title>
        <authorList>
            <person name="Liu C."/>
            <person name="Liu B."/>
            <person name="Ren Y."/>
            <person name="Zhang Y."/>
            <person name="Wang H."/>
            <person name="Li S."/>
            <person name="Jiang F."/>
            <person name="Yin L."/>
            <person name="Zhang G."/>
            <person name="Qian W."/>
            <person name="Fan W."/>
        </authorList>
    </citation>
    <scope>NUCLEOTIDE SEQUENCE [LARGE SCALE GENOMIC DNA]</scope>
    <source>
        <strain evidence="4">SZHN2017</strain>
        <tissue evidence="4">Muscle</tissue>
    </source>
</reference>
<gene>
    <name evidence="4" type="ORF">C0Q70_21715</name>
</gene>
<dbReference type="Pfam" id="PF21773">
    <property type="entry name" value="ODAD1_CC"/>
    <property type="match status" value="1"/>
</dbReference>
<dbReference type="InterPro" id="IPR051876">
    <property type="entry name" value="ODA-DC/CCD"/>
</dbReference>
<dbReference type="PANTHER" id="PTHR21694">
    <property type="entry name" value="COILED-COIL DOMAIN-CONTAINING PROTEIN 63"/>
    <property type="match status" value="1"/>
</dbReference>
<evidence type="ECO:0000259" key="3">
    <source>
        <dbReference type="Pfam" id="PF21773"/>
    </source>
</evidence>
<organism evidence="4 5">
    <name type="scientific">Pomacea canaliculata</name>
    <name type="common">Golden apple snail</name>
    <dbReference type="NCBI Taxonomy" id="400727"/>
    <lineage>
        <taxon>Eukaryota</taxon>
        <taxon>Metazoa</taxon>
        <taxon>Spiralia</taxon>
        <taxon>Lophotrochozoa</taxon>
        <taxon>Mollusca</taxon>
        <taxon>Gastropoda</taxon>
        <taxon>Caenogastropoda</taxon>
        <taxon>Architaenioglossa</taxon>
        <taxon>Ampullarioidea</taxon>
        <taxon>Ampullariidae</taxon>
        <taxon>Pomacea</taxon>
    </lineage>
</organism>
<dbReference type="PANTHER" id="PTHR21694:SF18">
    <property type="entry name" value="COILED-COIL DOMAIN-CONTAINING PROTEIN 63"/>
    <property type="match status" value="1"/>
</dbReference>
<evidence type="ECO:0000313" key="5">
    <source>
        <dbReference type="Proteomes" id="UP000245119"/>
    </source>
</evidence>
<feature type="domain" description="ODAD1 central coiled coil region" evidence="3">
    <location>
        <begin position="205"/>
        <end position="334"/>
    </location>
</feature>
<keyword evidence="5" id="KW-1185">Reference proteome</keyword>
<dbReference type="STRING" id="400727.A0A2T7NDB1"/>
<accession>A0A2T7NDB1</accession>
<feature type="coiled-coil region" evidence="2">
    <location>
        <begin position="98"/>
        <end position="146"/>
    </location>
</feature>
<comment type="caution">
    <text evidence="4">The sequence shown here is derived from an EMBL/GenBank/DDBJ whole genome shotgun (WGS) entry which is preliminary data.</text>
</comment>